<evidence type="ECO:0000256" key="3">
    <source>
        <dbReference type="ARBA" id="ARBA00022475"/>
    </source>
</evidence>
<dbReference type="Proteomes" id="UP000292884">
    <property type="component" value="Unassembled WGS sequence"/>
</dbReference>
<feature type="transmembrane region" description="Helical" evidence="7">
    <location>
        <begin position="58"/>
        <end position="77"/>
    </location>
</feature>
<protein>
    <submittedName>
        <fullName evidence="8">DoxX family protein</fullName>
    </submittedName>
</protein>
<keyword evidence="5 7" id="KW-1133">Transmembrane helix</keyword>
<reference evidence="8 9" key="1">
    <citation type="submission" date="2019-02" db="EMBL/GenBank/DDBJ databases">
        <title>Pedobacter sp. RP-1-13 sp. nov., isolated from Arctic soil.</title>
        <authorList>
            <person name="Dahal R.H."/>
        </authorList>
    </citation>
    <scope>NUCLEOTIDE SEQUENCE [LARGE SCALE GENOMIC DNA]</scope>
    <source>
        <strain evidence="8 9">RP-1-13</strain>
    </source>
</reference>
<evidence type="ECO:0000256" key="7">
    <source>
        <dbReference type="SAM" id="Phobius"/>
    </source>
</evidence>
<evidence type="ECO:0000256" key="4">
    <source>
        <dbReference type="ARBA" id="ARBA00022692"/>
    </source>
</evidence>
<evidence type="ECO:0000313" key="9">
    <source>
        <dbReference type="Proteomes" id="UP000292884"/>
    </source>
</evidence>
<keyword evidence="9" id="KW-1185">Reference proteome</keyword>
<dbReference type="Pfam" id="PF07681">
    <property type="entry name" value="DoxX"/>
    <property type="match status" value="1"/>
</dbReference>
<evidence type="ECO:0000256" key="2">
    <source>
        <dbReference type="ARBA" id="ARBA00006679"/>
    </source>
</evidence>
<dbReference type="PANTHER" id="PTHR33452:SF1">
    <property type="entry name" value="INNER MEMBRANE PROTEIN YPHA-RELATED"/>
    <property type="match status" value="1"/>
</dbReference>
<feature type="transmembrane region" description="Helical" evidence="7">
    <location>
        <begin position="84"/>
        <end position="100"/>
    </location>
</feature>
<dbReference type="InterPro" id="IPR032808">
    <property type="entry name" value="DoxX"/>
</dbReference>
<dbReference type="EMBL" id="SJSK01000004">
    <property type="protein sequence ID" value="TCC89228.1"/>
    <property type="molecule type" value="Genomic_DNA"/>
</dbReference>
<feature type="transmembrane region" description="Helical" evidence="7">
    <location>
        <begin position="112"/>
        <end position="132"/>
    </location>
</feature>
<proteinExistence type="inferred from homology"/>
<keyword evidence="4 7" id="KW-0812">Transmembrane</keyword>
<comment type="caution">
    <text evidence="8">The sequence shown here is derived from an EMBL/GenBank/DDBJ whole genome shotgun (WGS) entry which is preliminary data.</text>
</comment>
<dbReference type="PANTHER" id="PTHR33452">
    <property type="entry name" value="OXIDOREDUCTASE CATD-RELATED"/>
    <property type="match status" value="1"/>
</dbReference>
<keyword evidence="3" id="KW-1003">Cell membrane</keyword>
<comment type="subcellular location">
    <subcellularLocation>
        <location evidence="1">Cell membrane</location>
        <topology evidence="1">Multi-pass membrane protein</topology>
    </subcellularLocation>
</comment>
<sequence>MIKFKNLLLPITSTKTMDFCMLFFRIAISLELIFVHGLKKIGINGLPETVPNPFNMPQSLNEIIAIAANLFFPQLIIMGLFTRLSTLPILAVTLTGYFIVHGNDSLLERDIPFMFSLGYLMIAFAGPGRYSLDHYFFGNKKAAEV</sequence>
<comment type="similarity">
    <text evidence="2">Belongs to the DoxX family.</text>
</comment>
<name>A0A4R0MQT6_9SPHI</name>
<evidence type="ECO:0000256" key="5">
    <source>
        <dbReference type="ARBA" id="ARBA00022989"/>
    </source>
</evidence>
<evidence type="ECO:0000256" key="1">
    <source>
        <dbReference type="ARBA" id="ARBA00004651"/>
    </source>
</evidence>
<gene>
    <name evidence="8" type="ORF">EZ428_16150</name>
</gene>
<accession>A0A4R0MQT6</accession>
<dbReference type="AlphaFoldDB" id="A0A4R0MQT6"/>
<evidence type="ECO:0000256" key="6">
    <source>
        <dbReference type="ARBA" id="ARBA00023136"/>
    </source>
</evidence>
<keyword evidence="6 7" id="KW-0472">Membrane</keyword>
<dbReference type="GO" id="GO:0005886">
    <property type="term" value="C:plasma membrane"/>
    <property type="evidence" value="ECO:0007669"/>
    <property type="project" value="UniProtKB-SubCell"/>
</dbReference>
<feature type="transmembrane region" description="Helical" evidence="7">
    <location>
        <begin position="20"/>
        <end position="38"/>
    </location>
</feature>
<organism evidence="8 9">
    <name type="scientific">Pedobacter frigiditerrae</name>
    <dbReference type="NCBI Taxonomy" id="2530452"/>
    <lineage>
        <taxon>Bacteria</taxon>
        <taxon>Pseudomonadati</taxon>
        <taxon>Bacteroidota</taxon>
        <taxon>Sphingobacteriia</taxon>
        <taxon>Sphingobacteriales</taxon>
        <taxon>Sphingobacteriaceae</taxon>
        <taxon>Pedobacter</taxon>
    </lineage>
</organism>
<dbReference type="OrthoDB" id="9813193at2"/>
<dbReference type="RefSeq" id="WP_131554215.1">
    <property type="nucleotide sequence ID" value="NZ_SJSK01000004.1"/>
</dbReference>
<dbReference type="InterPro" id="IPR051907">
    <property type="entry name" value="DoxX-like_oxidoreductase"/>
</dbReference>
<evidence type="ECO:0000313" key="8">
    <source>
        <dbReference type="EMBL" id="TCC89228.1"/>
    </source>
</evidence>